<protein>
    <submittedName>
        <fullName evidence="1">Uncharacterized protein</fullName>
    </submittedName>
</protein>
<sequence length="307" mass="34694">MNNNLNCIVAALIFGVICCYGHEGAEYLPAVREALKKGNLPDGVSKGKDLEFEVLTLSSKVTRNTRIEAHRGHQGWNEGKELFPHKVAAITGHLGLKDVPDTQKEIKCFTDGHIYKVSTKIVEIMIPSSARKFQIRVDSRISDKLVYESNLDKSWVMLRNVFADSAFIIVNEEKVFVPCAVCLNSQEGLQITTPFRSYESEGLNDFFDGEVSWRWYGENYLIAQLLVTEDKFGMNSIKERRVYLFNVSKGKLHNVDIGVLTGDDFGLDKNTEIDFDAEPIRITVIPARLSLTDSTEKNLLMRLKPKE</sequence>
<dbReference type="EMBL" id="JACHFD010000056">
    <property type="protein sequence ID" value="MBB5353971.1"/>
    <property type="molecule type" value="Genomic_DNA"/>
</dbReference>
<dbReference type="Proteomes" id="UP000557717">
    <property type="component" value="Unassembled WGS sequence"/>
</dbReference>
<reference evidence="1 2" key="1">
    <citation type="submission" date="2020-08" db="EMBL/GenBank/DDBJ databases">
        <title>Genomic Encyclopedia of Type Strains, Phase IV (KMG-IV): sequencing the most valuable type-strain genomes for metagenomic binning, comparative biology and taxonomic classification.</title>
        <authorList>
            <person name="Goeker M."/>
        </authorList>
    </citation>
    <scope>NUCLEOTIDE SEQUENCE [LARGE SCALE GENOMIC DNA]</scope>
    <source>
        <strain evidence="1 2">YC6886</strain>
    </source>
</reference>
<proteinExistence type="predicted"/>
<dbReference type="RefSeq" id="WP_184022496.1">
    <property type="nucleotide sequence ID" value="NZ_JACHFD010000056.1"/>
</dbReference>
<evidence type="ECO:0000313" key="1">
    <source>
        <dbReference type="EMBL" id="MBB5353971.1"/>
    </source>
</evidence>
<keyword evidence="2" id="KW-1185">Reference proteome</keyword>
<evidence type="ECO:0000313" key="2">
    <source>
        <dbReference type="Proteomes" id="UP000557717"/>
    </source>
</evidence>
<organism evidence="1 2">
    <name type="scientific">Haloferula luteola</name>
    <dbReference type="NCBI Taxonomy" id="595692"/>
    <lineage>
        <taxon>Bacteria</taxon>
        <taxon>Pseudomonadati</taxon>
        <taxon>Verrucomicrobiota</taxon>
        <taxon>Verrucomicrobiia</taxon>
        <taxon>Verrucomicrobiales</taxon>
        <taxon>Verrucomicrobiaceae</taxon>
        <taxon>Haloferula</taxon>
    </lineage>
</organism>
<gene>
    <name evidence="1" type="ORF">HNR46_004242</name>
</gene>
<comment type="caution">
    <text evidence="1">The sequence shown here is derived from an EMBL/GenBank/DDBJ whole genome shotgun (WGS) entry which is preliminary data.</text>
</comment>
<name>A0A840VMY0_9BACT</name>
<accession>A0A840VMY0</accession>
<dbReference type="AlphaFoldDB" id="A0A840VMY0"/>